<dbReference type="RefSeq" id="WP_268005280.1">
    <property type="nucleotide sequence ID" value="NZ_BSUT01000001.1"/>
</dbReference>
<dbReference type="SUPFAM" id="SSF56281">
    <property type="entry name" value="Metallo-hydrolase/oxidoreductase"/>
    <property type="match status" value="1"/>
</dbReference>
<reference evidence="2" key="1">
    <citation type="submission" date="2022-08" db="EMBL/GenBank/DDBJ databases">
        <title>Alicyclobacillus fastidiosus DSM 17978, complete genome.</title>
        <authorList>
            <person name="Wang Q."/>
            <person name="Cai R."/>
            <person name="Wang Z."/>
        </authorList>
    </citation>
    <scope>NUCLEOTIDE SEQUENCE</scope>
    <source>
        <strain evidence="2">DSM 17978</strain>
    </source>
</reference>
<dbReference type="InterPro" id="IPR001279">
    <property type="entry name" value="Metallo-B-lactamas"/>
</dbReference>
<dbReference type="PANTHER" id="PTHR36839:SF1">
    <property type="entry name" value="METALLO-BETA-LACTAMASE FAMILY PROTEIN (AFU_ORTHOLOGUE AFUA_5G12770)"/>
    <property type="match status" value="1"/>
</dbReference>
<dbReference type="InterPro" id="IPR036866">
    <property type="entry name" value="RibonucZ/Hydroxyglut_hydro"/>
</dbReference>
<dbReference type="Proteomes" id="UP001164761">
    <property type="component" value="Chromosome"/>
</dbReference>
<proteinExistence type="predicted"/>
<organism evidence="2 3">
    <name type="scientific">Alicyclobacillus fastidiosus</name>
    <dbReference type="NCBI Taxonomy" id="392011"/>
    <lineage>
        <taxon>Bacteria</taxon>
        <taxon>Bacillati</taxon>
        <taxon>Bacillota</taxon>
        <taxon>Bacilli</taxon>
        <taxon>Bacillales</taxon>
        <taxon>Alicyclobacillaceae</taxon>
        <taxon>Alicyclobacillus</taxon>
    </lineage>
</organism>
<gene>
    <name evidence="2" type="ORF">NZD89_24465</name>
</gene>
<name>A0ABY6ZEV4_9BACL</name>
<feature type="domain" description="Metallo-beta-lactamase" evidence="1">
    <location>
        <begin position="76"/>
        <end position="232"/>
    </location>
</feature>
<evidence type="ECO:0000259" key="1">
    <source>
        <dbReference type="SMART" id="SM00849"/>
    </source>
</evidence>
<dbReference type="SMART" id="SM00849">
    <property type="entry name" value="Lactamase_B"/>
    <property type="match status" value="1"/>
</dbReference>
<evidence type="ECO:0000313" key="2">
    <source>
        <dbReference type="EMBL" id="WAH41367.1"/>
    </source>
</evidence>
<keyword evidence="3" id="KW-1185">Reference proteome</keyword>
<accession>A0ABY6ZEV4</accession>
<dbReference type="PANTHER" id="PTHR36839">
    <property type="entry name" value="METALLO-BETA-LACTAMASE FAMILY PROTEIN (AFU_ORTHOLOGUE AFUA_5G12770)"/>
    <property type="match status" value="1"/>
</dbReference>
<dbReference type="EMBL" id="CP104067">
    <property type="protein sequence ID" value="WAH41367.1"/>
    <property type="molecule type" value="Genomic_DNA"/>
</dbReference>
<sequence>MEKNYICTTCGTQYSQSVAQPHTCVICDEERQFINPNGQSWTTLEEMRTDNLYKNEVLCEEEGLYSINTTPKFAIGQTAYLVQNNGFNVLWDCITYLDENTLNEVKRLGGIQAIALSHPHYYSTQIEWADTFNVPVLIHEDDKEWVVRSSDRIQFWSGDFIELSEGLTIHRLGGHFKGGSVLHWENGNQGKGILLTGDIIQVVADNKWVSFMYSYPNLIPLPAKKVSAISNRVSSLRFNRIYNAFHNIVKEDASQSVQKSAERYIAALEGTLFAT</sequence>
<dbReference type="Gene3D" id="3.60.15.10">
    <property type="entry name" value="Ribonuclease Z/Hydroxyacylglutathione hydrolase-like"/>
    <property type="match status" value="1"/>
</dbReference>
<evidence type="ECO:0000313" key="3">
    <source>
        <dbReference type="Proteomes" id="UP001164761"/>
    </source>
</evidence>
<protein>
    <recommendedName>
        <fullName evidence="1">Metallo-beta-lactamase domain-containing protein</fullName>
    </recommendedName>
</protein>